<organism evidence="1">
    <name type="scientific">marine sediment metagenome</name>
    <dbReference type="NCBI Taxonomy" id="412755"/>
    <lineage>
        <taxon>unclassified sequences</taxon>
        <taxon>metagenomes</taxon>
        <taxon>ecological metagenomes</taxon>
    </lineage>
</organism>
<reference evidence="1" key="1">
    <citation type="journal article" date="2014" name="Front. Microbiol.">
        <title>High frequency of phylogenetically diverse reductive dehalogenase-homologous genes in deep subseafloor sedimentary metagenomes.</title>
        <authorList>
            <person name="Kawai M."/>
            <person name="Futagami T."/>
            <person name="Toyoda A."/>
            <person name="Takaki Y."/>
            <person name="Nishi S."/>
            <person name="Hori S."/>
            <person name="Arai W."/>
            <person name="Tsubouchi T."/>
            <person name="Morono Y."/>
            <person name="Uchiyama I."/>
            <person name="Ito T."/>
            <person name="Fujiyama A."/>
            <person name="Inagaki F."/>
            <person name="Takami H."/>
        </authorList>
    </citation>
    <scope>NUCLEOTIDE SEQUENCE</scope>
    <source>
        <strain evidence="1">Expedition CK06-06</strain>
    </source>
</reference>
<comment type="caution">
    <text evidence="1">The sequence shown here is derived from an EMBL/GenBank/DDBJ whole genome shotgun (WGS) entry which is preliminary data.</text>
</comment>
<evidence type="ECO:0000313" key="1">
    <source>
        <dbReference type="EMBL" id="GAH96360.1"/>
    </source>
</evidence>
<feature type="non-terminal residue" evidence="1">
    <location>
        <position position="1"/>
    </location>
</feature>
<sequence>FVIQKAKLSIHDKDNVRIQYRFLLLAFFHIDG</sequence>
<dbReference type="EMBL" id="BARU01049798">
    <property type="protein sequence ID" value="GAH96360.1"/>
    <property type="molecule type" value="Genomic_DNA"/>
</dbReference>
<accession>X1KRV3</accession>
<name>X1KRV3_9ZZZZ</name>
<gene>
    <name evidence="1" type="ORF">S03H2_73046</name>
</gene>
<proteinExistence type="predicted"/>
<dbReference type="AlphaFoldDB" id="X1KRV3"/>
<protein>
    <submittedName>
        <fullName evidence="1">Uncharacterized protein</fullName>
    </submittedName>
</protein>